<evidence type="ECO:0000313" key="2">
    <source>
        <dbReference type="EMBL" id="RYU82181.1"/>
    </source>
</evidence>
<dbReference type="Proteomes" id="UP000294155">
    <property type="component" value="Unassembled WGS sequence"/>
</dbReference>
<dbReference type="RefSeq" id="WP_129920077.1">
    <property type="nucleotide sequence ID" value="NZ_SEWE01000007.1"/>
</dbReference>
<gene>
    <name evidence="2" type="ORF">EWM57_05210</name>
</gene>
<keyword evidence="1" id="KW-0812">Transmembrane</keyword>
<feature type="transmembrane region" description="Helical" evidence="1">
    <location>
        <begin position="196"/>
        <end position="220"/>
    </location>
</feature>
<evidence type="ECO:0000313" key="3">
    <source>
        <dbReference type="Proteomes" id="UP000294155"/>
    </source>
</evidence>
<feature type="transmembrane region" description="Helical" evidence="1">
    <location>
        <begin position="101"/>
        <end position="120"/>
    </location>
</feature>
<name>A0A4Q5LFQ7_9BACT</name>
<dbReference type="AlphaFoldDB" id="A0A4Q5LFQ7"/>
<evidence type="ECO:0000256" key="1">
    <source>
        <dbReference type="SAM" id="Phobius"/>
    </source>
</evidence>
<sequence length="224" mass="25576">MPAPDFVWWAGLAKKLNLLSVATSFVPLAVGAYRWSQLRPGTYPLVWVALVPGCLLGVLSEIGRHVFHNNIVYQHLIPLAETLLLGWAYWYALTGPRNRRFLVASLTVFVLVFVGESVYWGGFWQGENPCSHAVQTIVLLSFALLYFEQLLRELRTIQLEHDPMFLVSVGVMLYYAGTIVVFLLEVGMQQQQQIDQIWTMFIIQAVLLMVFNAFLTLALWNTRR</sequence>
<feature type="transmembrane region" description="Helical" evidence="1">
    <location>
        <begin position="71"/>
        <end position="92"/>
    </location>
</feature>
<accession>A0A4Q5LFQ7</accession>
<dbReference type="OrthoDB" id="851298at2"/>
<organism evidence="2 3">
    <name type="scientific">Hymenobacter persicinus</name>
    <dbReference type="NCBI Taxonomy" id="2025506"/>
    <lineage>
        <taxon>Bacteria</taxon>
        <taxon>Pseudomonadati</taxon>
        <taxon>Bacteroidota</taxon>
        <taxon>Cytophagia</taxon>
        <taxon>Cytophagales</taxon>
        <taxon>Hymenobacteraceae</taxon>
        <taxon>Hymenobacter</taxon>
    </lineage>
</organism>
<protein>
    <submittedName>
        <fullName evidence="2">Uncharacterized protein</fullName>
    </submittedName>
</protein>
<keyword evidence="1" id="KW-1133">Transmembrane helix</keyword>
<proteinExistence type="predicted"/>
<feature type="transmembrane region" description="Helical" evidence="1">
    <location>
        <begin position="6"/>
        <end position="30"/>
    </location>
</feature>
<reference evidence="2 3" key="1">
    <citation type="submission" date="2019-02" db="EMBL/GenBank/DDBJ databases">
        <title>Bacterial novel species isolated from soil.</title>
        <authorList>
            <person name="Jung H.-Y."/>
        </authorList>
    </citation>
    <scope>NUCLEOTIDE SEQUENCE [LARGE SCALE GENOMIC DNA]</scope>
    <source>
        <strain evidence="2 3">1-3-3-3</strain>
    </source>
</reference>
<keyword evidence="3" id="KW-1185">Reference proteome</keyword>
<feature type="transmembrane region" description="Helical" evidence="1">
    <location>
        <begin position="132"/>
        <end position="151"/>
    </location>
</feature>
<dbReference type="EMBL" id="SEWE01000007">
    <property type="protein sequence ID" value="RYU82181.1"/>
    <property type="molecule type" value="Genomic_DNA"/>
</dbReference>
<comment type="caution">
    <text evidence="2">The sequence shown here is derived from an EMBL/GenBank/DDBJ whole genome shotgun (WGS) entry which is preliminary data.</text>
</comment>
<feature type="transmembrane region" description="Helical" evidence="1">
    <location>
        <begin position="42"/>
        <end position="59"/>
    </location>
</feature>
<keyword evidence="1" id="KW-0472">Membrane</keyword>
<feature type="transmembrane region" description="Helical" evidence="1">
    <location>
        <begin position="163"/>
        <end position="184"/>
    </location>
</feature>